<accession>A0AAP0P5U5</accession>
<gene>
    <name evidence="2" type="ORF">Syun_017433</name>
</gene>
<dbReference type="InterPro" id="IPR004252">
    <property type="entry name" value="Probable_transposase_24"/>
</dbReference>
<dbReference type="EMBL" id="JBBNAF010000007">
    <property type="protein sequence ID" value="KAK9128636.1"/>
    <property type="molecule type" value="Genomic_DNA"/>
</dbReference>
<keyword evidence="3" id="KW-1185">Reference proteome</keyword>
<protein>
    <submittedName>
        <fullName evidence="2">Uncharacterized protein</fullName>
    </submittedName>
</protein>
<comment type="caution">
    <text evidence="2">The sequence shown here is derived from an EMBL/GenBank/DDBJ whole genome shotgun (WGS) entry which is preliminary data.</text>
</comment>
<feature type="compositionally biased region" description="Low complexity" evidence="1">
    <location>
        <begin position="225"/>
        <end position="236"/>
    </location>
</feature>
<sequence>MTTSLVKHITIYSSSEGDHLDYSKSFVIGSVIFNILVGLKPRSFSPKFPITGEIQPYFRWDPSIDEAIELLKIQRRMLDFKARSKKASYNRNSEKGGLGTSPSKHTGGTRSFQTYEDVLALDKDEDDEVTPNDVFLHVHTKDHDGVTFIDNESTQFHVELVRRREEHAQATPDRPIDEKQLYYDAAGKCSKGRIYGLVSLAKRKRRYEDPEPVGNAYGRRSKHLSGTTTTTTSGASSVGWDGSVSFTIATAR</sequence>
<proteinExistence type="predicted"/>
<feature type="compositionally biased region" description="Polar residues" evidence="1">
    <location>
        <begin position="100"/>
        <end position="110"/>
    </location>
</feature>
<dbReference type="Proteomes" id="UP001420932">
    <property type="component" value="Unassembled WGS sequence"/>
</dbReference>
<feature type="region of interest" description="Disordered" evidence="1">
    <location>
        <begin position="209"/>
        <end position="236"/>
    </location>
</feature>
<organism evidence="2 3">
    <name type="scientific">Stephania yunnanensis</name>
    <dbReference type="NCBI Taxonomy" id="152371"/>
    <lineage>
        <taxon>Eukaryota</taxon>
        <taxon>Viridiplantae</taxon>
        <taxon>Streptophyta</taxon>
        <taxon>Embryophyta</taxon>
        <taxon>Tracheophyta</taxon>
        <taxon>Spermatophyta</taxon>
        <taxon>Magnoliopsida</taxon>
        <taxon>Ranunculales</taxon>
        <taxon>Menispermaceae</taxon>
        <taxon>Menispermoideae</taxon>
        <taxon>Cissampelideae</taxon>
        <taxon>Stephania</taxon>
    </lineage>
</organism>
<dbReference type="InterPro" id="IPR018247">
    <property type="entry name" value="EF_Hand_1_Ca_BS"/>
</dbReference>
<dbReference type="PROSITE" id="PS00018">
    <property type="entry name" value="EF_HAND_1"/>
    <property type="match status" value="1"/>
</dbReference>
<evidence type="ECO:0000313" key="3">
    <source>
        <dbReference type="Proteomes" id="UP001420932"/>
    </source>
</evidence>
<evidence type="ECO:0000256" key="1">
    <source>
        <dbReference type="SAM" id="MobiDB-lite"/>
    </source>
</evidence>
<name>A0AAP0P5U5_9MAGN</name>
<dbReference type="Pfam" id="PF03004">
    <property type="entry name" value="Transposase_24"/>
    <property type="match status" value="1"/>
</dbReference>
<reference evidence="2 3" key="1">
    <citation type="submission" date="2024-01" db="EMBL/GenBank/DDBJ databases">
        <title>Genome assemblies of Stephania.</title>
        <authorList>
            <person name="Yang L."/>
        </authorList>
    </citation>
    <scope>NUCLEOTIDE SEQUENCE [LARGE SCALE GENOMIC DNA]</scope>
    <source>
        <strain evidence="2">YNDBR</strain>
        <tissue evidence="2">Leaf</tissue>
    </source>
</reference>
<feature type="region of interest" description="Disordered" evidence="1">
    <location>
        <begin position="88"/>
        <end position="110"/>
    </location>
</feature>
<evidence type="ECO:0000313" key="2">
    <source>
        <dbReference type="EMBL" id="KAK9128636.1"/>
    </source>
</evidence>
<dbReference type="AlphaFoldDB" id="A0AAP0P5U5"/>